<evidence type="ECO:0000256" key="7">
    <source>
        <dbReference type="PIRSR" id="PIRSR600223-1"/>
    </source>
</evidence>
<evidence type="ECO:0000256" key="2">
    <source>
        <dbReference type="ARBA" id="ARBA00022792"/>
    </source>
</evidence>
<keyword evidence="3" id="KW-0378">Hydrolase</keyword>
<evidence type="ECO:0000256" key="4">
    <source>
        <dbReference type="ARBA" id="ARBA00023128"/>
    </source>
</evidence>
<dbReference type="GO" id="GO:0006627">
    <property type="term" value="P:protein processing involved in protein targeting to mitochondrion"/>
    <property type="evidence" value="ECO:0007669"/>
    <property type="project" value="TreeGrafter"/>
</dbReference>
<evidence type="ECO:0000259" key="8">
    <source>
        <dbReference type="Pfam" id="PF10502"/>
    </source>
</evidence>
<keyword evidence="5" id="KW-0472">Membrane</keyword>
<sequence length="186" mass="20392">MSRPPFIEILKRAVKHVVREGPYYAAHTINVACAIHLFATHIGGIAMADGPSMLPTMNISGEWVVENRWVNWKNIQRGDLVTVRSPLDPNRLICKRVIGLPGDVICVDPTGQYAPSTEHVVIPRHHVWLSGDNAAWSQDSRKYGPVSMALLKGKLIARVCPLVHFAPISLTILADMATAGGGFLQE</sequence>
<dbReference type="CDD" id="cd06530">
    <property type="entry name" value="S26_SPase_I"/>
    <property type="match status" value="1"/>
</dbReference>
<dbReference type="OrthoDB" id="308440at2759"/>
<evidence type="ECO:0000313" key="10">
    <source>
        <dbReference type="Proteomes" id="UP000016930"/>
    </source>
</evidence>
<dbReference type="GO" id="GO:0042720">
    <property type="term" value="C:mitochondrial inner membrane peptidase complex"/>
    <property type="evidence" value="ECO:0007669"/>
    <property type="project" value="TreeGrafter"/>
</dbReference>
<comment type="subcellular location">
    <subcellularLocation>
        <location evidence="1">Mitochondrion inner membrane</location>
    </subcellularLocation>
</comment>
<dbReference type="PROSITE" id="PS00760">
    <property type="entry name" value="SPASE_I_2"/>
    <property type="match status" value="1"/>
</dbReference>
<proteinExistence type="inferred from homology"/>
<comment type="similarity">
    <text evidence="6">Belongs to the peptidase S26 family. IMP1 subfamily.</text>
</comment>
<feature type="domain" description="Peptidase S26" evidence="8">
    <location>
        <begin position="32"/>
        <end position="108"/>
    </location>
</feature>
<keyword evidence="2" id="KW-0999">Mitochondrion inner membrane</keyword>
<dbReference type="Pfam" id="PF10502">
    <property type="entry name" value="Peptidase_S26"/>
    <property type="match status" value="2"/>
</dbReference>
<feature type="active site" evidence="7">
    <location>
        <position position="52"/>
    </location>
</feature>
<dbReference type="STRING" id="914234.M2RCM9"/>
<evidence type="ECO:0000256" key="1">
    <source>
        <dbReference type="ARBA" id="ARBA00004273"/>
    </source>
</evidence>
<dbReference type="PRINTS" id="PR00727">
    <property type="entry name" value="LEADERPTASE"/>
</dbReference>
<dbReference type="EMBL" id="KB445791">
    <property type="protein sequence ID" value="EMD42205.1"/>
    <property type="molecule type" value="Genomic_DNA"/>
</dbReference>
<dbReference type="InterPro" id="IPR000223">
    <property type="entry name" value="Pept_S26A_signal_pept_1"/>
</dbReference>
<dbReference type="HOGENOM" id="CLU_028723_4_3_1"/>
<protein>
    <recommendedName>
        <fullName evidence="8">Peptidase S26 domain-containing protein</fullName>
    </recommendedName>
</protein>
<dbReference type="PANTHER" id="PTHR12383:SF16">
    <property type="entry name" value="MITOCHONDRIAL INNER MEMBRANE PROTEASE SUBUNIT 1"/>
    <property type="match status" value="1"/>
</dbReference>
<name>M2RCM9_CERS8</name>
<dbReference type="GO" id="GO:0006465">
    <property type="term" value="P:signal peptide processing"/>
    <property type="evidence" value="ECO:0007669"/>
    <property type="project" value="InterPro"/>
</dbReference>
<gene>
    <name evidence="9" type="ORF">CERSUDRAFT_147852</name>
</gene>
<dbReference type="InterPro" id="IPR019533">
    <property type="entry name" value="Peptidase_S26"/>
</dbReference>
<feature type="active site" evidence="7">
    <location>
        <position position="95"/>
    </location>
</feature>
<dbReference type="Proteomes" id="UP000016930">
    <property type="component" value="Unassembled WGS sequence"/>
</dbReference>
<dbReference type="SUPFAM" id="SSF51306">
    <property type="entry name" value="LexA/Signal peptidase"/>
    <property type="match status" value="1"/>
</dbReference>
<evidence type="ECO:0000313" key="9">
    <source>
        <dbReference type="EMBL" id="EMD42205.1"/>
    </source>
</evidence>
<keyword evidence="4" id="KW-0496">Mitochondrion</keyword>
<dbReference type="GO" id="GO:0004252">
    <property type="term" value="F:serine-type endopeptidase activity"/>
    <property type="evidence" value="ECO:0007669"/>
    <property type="project" value="InterPro"/>
</dbReference>
<keyword evidence="10" id="KW-1185">Reference proteome</keyword>
<dbReference type="InterPro" id="IPR052064">
    <property type="entry name" value="Mito_IMP1_subunit"/>
</dbReference>
<dbReference type="PANTHER" id="PTHR12383">
    <property type="entry name" value="PROTEASE FAMILY S26 MITOCHONDRIAL INNER MEMBRANE PROTEASE-RELATED"/>
    <property type="match status" value="1"/>
</dbReference>
<reference evidence="9 10" key="1">
    <citation type="journal article" date="2012" name="Proc. Natl. Acad. Sci. U.S.A.">
        <title>Comparative genomics of Ceriporiopsis subvermispora and Phanerochaete chrysosporium provide insight into selective ligninolysis.</title>
        <authorList>
            <person name="Fernandez-Fueyo E."/>
            <person name="Ruiz-Duenas F.J."/>
            <person name="Ferreira P."/>
            <person name="Floudas D."/>
            <person name="Hibbett D.S."/>
            <person name="Canessa P."/>
            <person name="Larrondo L.F."/>
            <person name="James T.Y."/>
            <person name="Seelenfreund D."/>
            <person name="Lobos S."/>
            <person name="Polanco R."/>
            <person name="Tello M."/>
            <person name="Honda Y."/>
            <person name="Watanabe T."/>
            <person name="Watanabe T."/>
            <person name="Ryu J.S."/>
            <person name="Kubicek C.P."/>
            <person name="Schmoll M."/>
            <person name="Gaskell J."/>
            <person name="Hammel K.E."/>
            <person name="St John F.J."/>
            <person name="Vanden Wymelenberg A."/>
            <person name="Sabat G."/>
            <person name="Splinter BonDurant S."/>
            <person name="Syed K."/>
            <person name="Yadav J.S."/>
            <person name="Doddapaneni H."/>
            <person name="Subramanian V."/>
            <person name="Lavin J.L."/>
            <person name="Oguiza J.A."/>
            <person name="Perez G."/>
            <person name="Pisabarro A.G."/>
            <person name="Ramirez L."/>
            <person name="Santoyo F."/>
            <person name="Master E."/>
            <person name="Coutinho P.M."/>
            <person name="Henrissat B."/>
            <person name="Lombard V."/>
            <person name="Magnuson J.K."/>
            <person name="Kuees U."/>
            <person name="Hori C."/>
            <person name="Igarashi K."/>
            <person name="Samejima M."/>
            <person name="Held B.W."/>
            <person name="Barry K.W."/>
            <person name="LaButti K.M."/>
            <person name="Lapidus A."/>
            <person name="Lindquist E.A."/>
            <person name="Lucas S.M."/>
            <person name="Riley R."/>
            <person name="Salamov A.A."/>
            <person name="Hoffmeister D."/>
            <person name="Schwenk D."/>
            <person name="Hadar Y."/>
            <person name="Yarden O."/>
            <person name="de Vries R.P."/>
            <person name="Wiebenga A."/>
            <person name="Stenlid J."/>
            <person name="Eastwood D."/>
            <person name="Grigoriev I.V."/>
            <person name="Berka R.M."/>
            <person name="Blanchette R.A."/>
            <person name="Kersten P."/>
            <person name="Martinez A.T."/>
            <person name="Vicuna R."/>
            <person name="Cullen D."/>
        </authorList>
    </citation>
    <scope>NUCLEOTIDE SEQUENCE [LARGE SCALE GENOMIC DNA]</scope>
    <source>
        <strain evidence="9 10">B</strain>
    </source>
</reference>
<dbReference type="InterPro" id="IPR019757">
    <property type="entry name" value="Pept_S26A_signal_pept_1_Lys-AS"/>
</dbReference>
<dbReference type="AlphaFoldDB" id="M2RCM9"/>
<feature type="domain" description="Peptidase S26" evidence="8">
    <location>
        <begin position="112"/>
        <end position="158"/>
    </location>
</feature>
<dbReference type="Gene3D" id="2.10.109.10">
    <property type="entry name" value="Umud Fragment, subunit A"/>
    <property type="match status" value="1"/>
</dbReference>
<organism evidence="9 10">
    <name type="scientific">Ceriporiopsis subvermispora (strain B)</name>
    <name type="common">White-rot fungus</name>
    <name type="synonym">Gelatoporia subvermispora</name>
    <dbReference type="NCBI Taxonomy" id="914234"/>
    <lineage>
        <taxon>Eukaryota</taxon>
        <taxon>Fungi</taxon>
        <taxon>Dikarya</taxon>
        <taxon>Basidiomycota</taxon>
        <taxon>Agaricomycotina</taxon>
        <taxon>Agaricomycetes</taxon>
        <taxon>Polyporales</taxon>
        <taxon>Gelatoporiaceae</taxon>
        <taxon>Gelatoporia</taxon>
    </lineage>
</organism>
<evidence type="ECO:0000256" key="6">
    <source>
        <dbReference type="ARBA" id="ARBA00038445"/>
    </source>
</evidence>
<evidence type="ECO:0000256" key="3">
    <source>
        <dbReference type="ARBA" id="ARBA00022801"/>
    </source>
</evidence>
<dbReference type="InterPro" id="IPR036286">
    <property type="entry name" value="LexA/Signal_pep-like_sf"/>
</dbReference>
<accession>M2RCM9</accession>
<evidence type="ECO:0000256" key="5">
    <source>
        <dbReference type="ARBA" id="ARBA00023136"/>
    </source>
</evidence>